<accession>A0AAW1D6Y0</accession>
<evidence type="ECO:0000313" key="14">
    <source>
        <dbReference type="Proteomes" id="UP001461498"/>
    </source>
</evidence>
<evidence type="ECO:0000256" key="10">
    <source>
        <dbReference type="ARBA" id="ARBA00023004"/>
    </source>
</evidence>
<evidence type="ECO:0000256" key="1">
    <source>
        <dbReference type="ARBA" id="ARBA00001971"/>
    </source>
</evidence>
<dbReference type="Gene3D" id="1.10.630.10">
    <property type="entry name" value="Cytochrome P450"/>
    <property type="match status" value="1"/>
</dbReference>
<dbReference type="GO" id="GO:0020037">
    <property type="term" value="F:heme binding"/>
    <property type="evidence" value="ECO:0007669"/>
    <property type="project" value="InterPro"/>
</dbReference>
<comment type="similarity">
    <text evidence="4">Belongs to the cytochrome P450 family.</text>
</comment>
<evidence type="ECO:0000256" key="3">
    <source>
        <dbReference type="ARBA" id="ARBA00004406"/>
    </source>
</evidence>
<keyword evidence="7" id="KW-0256">Endoplasmic reticulum</keyword>
<dbReference type="GO" id="GO:0004497">
    <property type="term" value="F:monooxygenase activity"/>
    <property type="evidence" value="ECO:0007669"/>
    <property type="project" value="UniProtKB-KW"/>
</dbReference>
<dbReference type="Pfam" id="PF00067">
    <property type="entry name" value="p450"/>
    <property type="match status" value="1"/>
</dbReference>
<sequence length="203" mass="23805">MSSTRFLWGRTSGICKAWLGIHPYVFISKASAAEVILSSPKHIEKSREYLYLHPWLGQGLLTSSGAKWQYRRKILTPSFHFRILDDFMGVFTEHARMLTTKLSNEIGKGPFNLYPYITRCTLDIICETAMGRQIHAQSNEDSEYVEAVYGIGSIIQTRQAKIWLQPDWLFRLTPLYRKHQQYLKILHEYSNRVRNKKFQIFLL</sequence>
<reference evidence="13 14" key="1">
    <citation type="submission" date="2022-12" db="EMBL/GenBank/DDBJ databases">
        <title>Chromosome-level genome assembly of true bugs.</title>
        <authorList>
            <person name="Ma L."/>
            <person name="Li H."/>
        </authorList>
    </citation>
    <scope>NUCLEOTIDE SEQUENCE [LARGE SCALE GENOMIC DNA]</scope>
    <source>
        <strain evidence="13">Lab_2022b</strain>
    </source>
</reference>
<dbReference type="Proteomes" id="UP001461498">
    <property type="component" value="Unassembled WGS sequence"/>
</dbReference>
<evidence type="ECO:0000256" key="12">
    <source>
        <dbReference type="ARBA" id="ARBA00023136"/>
    </source>
</evidence>
<evidence type="ECO:0000256" key="6">
    <source>
        <dbReference type="ARBA" id="ARBA00022723"/>
    </source>
</evidence>
<keyword evidence="8" id="KW-0492">Microsome</keyword>
<keyword evidence="6" id="KW-0479">Metal-binding</keyword>
<evidence type="ECO:0000256" key="5">
    <source>
        <dbReference type="ARBA" id="ARBA00022617"/>
    </source>
</evidence>
<dbReference type="InterPro" id="IPR001128">
    <property type="entry name" value="Cyt_P450"/>
</dbReference>
<dbReference type="GO" id="GO:0005506">
    <property type="term" value="F:iron ion binding"/>
    <property type="evidence" value="ECO:0007669"/>
    <property type="project" value="InterPro"/>
</dbReference>
<keyword evidence="9" id="KW-0560">Oxidoreductase</keyword>
<evidence type="ECO:0000256" key="7">
    <source>
        <dbReference type="ARBA" id="ARBA00022824"/>
    </source>
</evidence>
<evidence type="ECO:0000256" key="4">
    <source>
        <dbReference type="ARBA" id="ARBA00010617"/>
    </source>
</evidence>
<dbReference type="AlphaFoldDB" id="A0AAW1D6Y0"/>
<dbReference type="PANTHER" id="PTHR24291:SF189">
    <property type="entry name" value="CYTOCHROME P450 4C3-RELATED"/>
    <property type="match status" value="1"/>
</dbReference>
<protein>
    <submittedName>
        <fullName evidence="13">Uncharacterized protein</fullName>
    </submittedName>
</protein>
<dbReference type="InterPro" id="IPR050196">
    <property type="entry name" value="Cytochrome_P450_Monoox"/>
</dbReference>
<evidence type="ECO:0000256" key="9">
    <source>
        <dbReference type="ARBA" id="ARBA00023002"/>
    </source>
</evidence>
<keyword evidence="11" id="KW-0503">Monooxygenase</keyword>
<comment type="subcellular location">
    <subcellularLocation>
        <location evidence="3">Endoplasmic reticulum membrane</location>
        <topology evidence="3">Peripheral membrane protein</topology>
    </subcellularLocation>
    <subcellularLocation>
        <location evidence="2">Microsome membrane</location>
        <topology evidence="2">Peripheral membrane protein</topology>
    </subcellularLocation>
</comment>
<comment type="caution">
    <text evidence="13">The sequence shown here is derived from an EMBL/GenBank/DDBJ whole genome shotgun (WGS) entry which is preliminary data.</text>
</comment>
<gene>
    <name evidence="13" type="ORF">O3M35_008208</name>
</gene>
<evidence type="ECO:0000256" key="2">
    <source>
        <dbReference type="ARBA" id="ARBA00004174"/>
    </source>
</evidence>
<dbReference type="PANTHER" id="PTHR24291">
    <property type="entry name" value="CYTOCHROME P450 FAMILY 4"/>
    <property type="match status" value="1"/>
</dbReference>
<dbReference type="GO" id="GO:0016705">
    <property type="term" value="F:oxidoreductase activity, acting on paired donors, with incorporation or reduction of molecular oxygen"/>
    <property type="evidence" value="ECO:0007669"/>
    <property type="project" value="InterPro"/>
</dbReference>
<evidence type="ECO:0000256" key="8">
    <source>
        <dbReference type="ARBA" id="ARBA00022848"/>
    </source>
</evidence>
<dbReference type="InterPro" id="IPR036396">
    <property type="entry name" value="Cyt_P450_sf"/>
</dbReference>
<keyword evidence="14" id="KW-1185">Reference proteome</keyword>
<keyword evidence="10" id="KW-0408">Iron</keyword>
<proteinExistence type="inferred from homology"/>
<dbReference type="SUPFAM" id="SSF48264">
    <property type="entry name" value="Cytochrome P450"/>
    <property type="match status" value="1"/>
</dbReference>
<dbReference type="EMBL" id="JAPXFL010000005">
    <property type="protein sequence ID" value="KAK9506237.1"/>
    <property type="molecule type" value="Genomic_DNA"/>
</dbReference>
<dbReference type="GO" id="GO:0005789">
    <property type="term" value="C:endoplasmic reticulum membrane"/>
    <property type="evidence" value="ECO:0007669"/>
    <property type="project" value="UniProtKB-SubCell"/>
</dbReference>
<comment type="cofactor">
    <cofactor evidence="1">
        <name>heme</name>
        <dbReference type="ChEBI" id="CHEBI:30413"/>
    </cofactor>
</comment>
<name>A0AAW1D6Y0_9HEMI</name>
<keyword evidence="12" id="KW-0472">Membrane</keyword>
<evidence type="ECO:0000313" key="13">
    <source>
        <dbReference type="EMBL" id="KAK9506237.1"/>
    </source>
</evidence>
<keyword evidence="5" id="KW-0349">Heme</keyword>
<evidence type="ECO:0000256" key="11">
    <source>
        <dbReference type="ARBA" id="ARBA00023033"/>
    </source>
</evidence>
<organism evidence="13 14">
    <name type="scientific">Rhynocoris fuscipes</name>
    <dbReference type="NCBI Taxonomy" id="488301"/>
    <lineage>
        <taxon>Eukaryota</taxon>
        <taxon>Metazoa</taxon>
        <taxon>Ecdysozoa</taxon>
        <taxon>Arthropoda</taxon>
        <taxon>Hexapoda</taxon>
        <taxon>Insecta</taxon>
        <taxon>Pterygota</taxon>
        <taxon>Neoptera</taxon>
        <taxon>Paraneoptera</taxon>
        <taxon>Hemiptera</taxon>
        <taxon>Heteroptera</taxon>
        <taxon>Panheteroptera</taxon>
        <taxon>Cimicomorpha</taxon>
        <taxon>Reduviidae</taxon>
        <taxon>Harpactorinae</taxon>
        <taxon>Harpactorini</taxon>
        <taxon>Rhynocoris</taxon>
    </lineage>
</organism>